<dbReference type="EMBL" id="CP015519">
    <property type="protein sequence ID" value="APG28227.1"/>
    <property type="molecule type" value="Genomic_DNA"/>
</dbReference>
<dbReference type="Proteomes" id="UP000182517">
    <property type="component" value="Chromosome"/>
</dbReference>
<dbReference type="PROSITE" id="PS00028">
    <property type="entry name" value="ZINC_FINGER_C2H2_1"/>
    <property type="match status" value="1"/>
</dbReference>
<dbReference type="SMART" id="SM00355">
    <property type="entry name" value="ZnF_C2H2"/>
    <property type="match status" value="2"/>
</dbReference>
<evidence type="ECO:0000256" key="1">
    <source>
        <dbReference type="SAM" id="SignalP"/>
    </source>
</evidence>
<dbReference type="Pfam" id="PF12874">
    <property type="entry name" value="zf-met"/>
    <property type="match status" value="2"/>
</dbReference>
<feature type="chain" id="PRO_5012566454" description="C2H2-type domain-containing protein" evidence="1">
    <location>
        <begin position="26"/>
        <end position="116"/>
    </location>
</feature>
<keyword evidence="4" id="KW-1185">Reference proteome</keyword>
<evidence type="ECO:0000313" key="3">
    <source>
        <dbReference type="EMBL" id="APG28227.1"/>
    </source>
</evidence>
<protein>
    <recommendedName>
        <fullName evidence="2">C2H2-type domain-containing protein</fullName>
    </recommendedName>
</protein>
<dbReference type="AlphaFoldDB" id="A0A1L3GQM7"/>
<organism evidence="3 4">
    <name type="scientific">Syntrophotalea acetylenivorans</name>
    <dbReference type="NCBI Taxonomy" id="1842532"/>
    <lineage>
        <taxon>Bacteria</taxon>
        <taxon>Pseudomonadati</taxon>
        <taxon>Thermodesulfobacteriota</taxon>
        <taxon>Desulfuromonadia</taxon>
        <taxon>Desulfuromonadales</taxon>
        <taxon>Syntrophotaleaceae</taxon>
        <taxon>Syntrophotalea</taxon>
    </lineage>
</organism>
<keyword evidence="1" id="KW-0732">Signal</keyword>
<evidence type="ECO:0000259" key="2">
    <source>
        <dbReference type="PROSITE" id="PS50157"/>
    </source>
</evidence>
<proteinExistence type="predicted"/>
<dbReference type="PROSITE" id="PS50157">
    <property type="entry name" value="ZINC_FINGER_C2H2_2"/>
    <property type="match status" value="1"/>
</dbReference>
<dbReference type="RefSeq" id="WP_072284208.1">
    <property type="nucleotide sequence ID" value="NZ_CP015519.1"/>
</dbReference>
<feature type="domain" description="C2H2-type" evidence="2">
    <location>
        <begin position="36"/>
        <end position="63"/>
    </location>
</feature>
<dbReference type="SUPFAM" id="SSF57667">
    <property type="entry name" value="beta-beta-alpha zinc fingers"/>
    <property type="match status" value="1"/>
</dbReference>
<name>A0A1L3GQM7_9BACT</name>
<feature type="signal peptide" evidence="1">
    <location>
        <begin position="1"/>
        <end position="25"/>
    </location>
</feature>
<accession>A0A1L3GQM7</accession>
<dbReference type="InterPro" id="IPR013087">
    <property type="entry name" value="Znf_C2H2_type"/>
</dbReference>
<dbReference type="InterPro" id="IPR036236">
    <property type="entry name" value="Znf_C2H2_sf"/>
</dbReference>
<reference evidence="3 4" key="1">
    <citation type="journal article" date="2017" name="Genome Announc.">
        <title>Complete Genome Sequences of Two Acetylene-Fermenting Pelobacter acetylenicus Strains.</title>
        <authorList>
            <person name="Sutton J.M."/>
            <person name="Baesman S.M."/>
            <person name="Fierst J.L."/>
            <person name="Poret-Peterson A.T."/>
            <person name="Oremland R.S."/>
            <person name="Dunlap D.S."/>
            <person name="Akob D.M."/>
        </authorList>
    </citation>
    <scope>NUCLEOTIDE SEQUENCE [LARGE SCALE GENOMIC DNA]</scope>
    <source>
        <strain evidence="3 4">SFB93</strain>
    </source>
</reference>
<evidence type="ECO:0000313" key="4">
    <source>
        <dbReference type="Proteomes" id="UP000182517"/>
    </source>
</evidence>
<sequence>MSRFLVLAILVSAFVAFGSTGTLMAAPQAEDASILIKCSTCGVDFTSKSAAEQHVKSHPEHKITTATHPLIKCSTCGVDLTSHVSLKKHLQSNPDHQKGPLIKCSTCGVEFTSDEL</sequence>
<dbReference type="KEGG" id="pef:A7E78_10440"/>
<dbReference type="Gene3D" id="3.30.160.60">
    <property type="entry name" value="Classic Zinc Finger"/>
    <property type="match status" value="1"/>
</dbReference>
<gene>
    <name evidence="3" type="ORF">A7E78_10440</name>
</gene>